<keyword evidence="2" id="KW-1185">Reference proteome</keyword>
<dbReference type="InterPro" id="IPR052909">
    <property type="entry name" value="Transposase_6_like"/>
</dbReference>
<protein>
    <submittedName>
        <fullName evidence="1">Transposase</fullName>
    </submittedName>
</protein>
<reference evidence="1 2" key="1">
    <citation type="submission" date="2021-03" db="EMBL/GenBank/DDBJ databases">
        <title>Genomic Encyclopedia of Type Strains, Phase IV (KMG-IV): sequencing the most valuable type-strain genomes for metagenomic binning, comparative biology and taxonomic classification.</title>
        <authorList>
            <person name="Goeker M."/>
        </authorList>
    </citation>
    <scope>NUCLEOTIDE SEQUENCE [LARGE SCALE GENOMIC DNA]</scope>
    <source>
        <strain evidence="1 2">DSM 40499</strain>
    </source>
</reference>
<name>A0ABS4M6B3_9ACTN</name>
<proteinExistence type="predicted"/>
<evidence type="ECO:0000313" key="1">
    <source>
        <dbReference type="EMBL" id="MBP2055227.1"/>
    </source>
</evidence>
<organism evidence="1 2">
    <name type="scientific">Streptomyces griseochromogenes</name>
    <dbReference type="NCBI Taxonomy" id="68214"/>
    <lineage>
        <taxon>Bacteria</taxon>
        <taxon>Bacillati</taxon>
        <taxon>Actinomycetota</taxon>
        <taxon>Actinomycetes</taxon>
        <taxon>Kitasatosporales</taxon>
        <taxon>Streptomycetaceae</taxon>
        <taxon>Streptomyces</taxon>
    </lineage>
</organism>
<dbReference type="Proteomes" id="UP001519309">
    <property type="component" value="Unassembled WGS sequence"/>
</dbReference>
<sequence length="92" mass="10245">MPERYGPWEMAYAVFRRWQIDGTWPSILKKLQVTADADGTTEWGVSIDSTLCRAHQHAAGARKKGLTIRSGRVRTAWRPSRTTTASDARAAG</sequence>
<evidence type="ECO:0000313" key="2">
    <source>
        <dbReference type="Proteomes" id="UP001519309"/>
    </source>
</evidence>
<dbReference type="PANTHER" id="PTHR46637">
    <property type="entry name" value="TIS1421-TRANSPOSASE PROTEIN A"/>
    <property type="match status" value="1"/>
</dbReference>
<gene>
    <name evidence="1" type="ORF">J2Z21_008240</name>
</gene>
<comment type="caution">
    <text evidence="1">The sequence shown here is derived from an EMBL/GenBank/DDBJ whole genome shotgun (WGS) entry which is preliminary data.</text>
</comment>
<dbReference type="EMBL" id="JAGGLP010000027">
    <property type="protein sequence ID" value="MBP2055227.1"/>
    <property type="molecule type" value="Genomic_DNA"/>
</dbReference>
<accession>A0ABS4M6B3</accession>
<dbReference type="PANTHER" id="PTHR46637:SF1">
    <property type="entry name" value="BLL5188 PROTEIN"/>
    <property type="match status" value="1"/>
</dbReference>